<accession>A0A1M5D8N8</accession>
<evidence type="ECO:0000313" key="7">
    <source>
        <dbReference type="EMBL" id="SHF63419.1"/>
    </source>
</evidence>
<organism evidence="7 8">
    <name type="scientific">Kaistia soli DSM 19436</name>
    <dbReference type="NCBI Taxonomy" id="1122133"/>
    <lineage>
        <taxon>Bacteria</taxon>
        <taxon>Pseudomonadati</taxon>
        <taxon>Pseudomonadota</taxon>
        <taxon>Alphaproteobacteria</taxon>
        <taxon>Hyphomicrobiales</taxon>
        <taxon>Kaistiaceae</taxon>
        <taxon>Kaistia</taxon>
    </lineage>
</organism>
<name>A0A1M5D8N8_9HYPH</name>
<keyword evidence="8" id="KW-1185">Reference proteome</keyword>
<keyword evidence="3" id="KW-0378">Hydrolase</keyword>
<dbReference type="NCBIfam" id="TIGR00706">
    <property type="entry name" value="SppA_dom"/>
    <property type="match status" value="1"/>
</dbReference>
<evidence type="ECO:0000259" key="6">
    <source>
        <dbReference type="Pfam" id="PF01343"/>
    </source>
</evidence>
<dbReference type="RefSeq" id="WP_073053277.1">
    <property type="nucleotide sequence ID" value="NZ_FQUP01000002.1"/>
</dbReference>
<evidence type="ECO:0000256" key="3">
    <source>
        <dbReference type="ARBA" id="ARBA00022801"/>
    </source>
</evidence>
<feature type="transmembrane region" description="Helical" evidence="5">
    <location>
        <begin position="19"/>
        <end position="42"/>
    </location>
</feature>
<protein>
    <submittedName>
        <fullName evidence="7">Protease-4</fullName>
    </submittedName>
</protein>
<keyword evidence="5" id="KW-0472">Membrane</keyword>
<reference evidence="7 8" key="1">
    <citation type="submission" date="2016-11" db="EMBL/GenBank/DDBJ databases">
        <authorList>
            <person name="Jaros S."/>
            <person name="Januszkiewicz K."/>
            <person name="Wedrychowicz H."/>
        </authorList>
    </citation>
    <scope>NUCLEOTIDE SEQUENCE [LARGE SCALE GENOMIC DNA]</scope>
    <source>
        <strain evidence="7 8">DSM 19436</strain>
    </source>
</reference>
<dbReference type="Gene3D" id="3.90.226.10">
    <property type="entry name" value="2-enoyl-CoA Hydratase, Chain A, domain 1"/>
    <property type="match status" value="1"/>
</dbReference>
<dbReference type="EMBL" id="FQUP01000002">
    <property type="protein sequence ID" value="SHF63419.1"/>
    <property type="molecule type" value="Genomic_DNA"/>
</dbReference>
<comment type="similarity">
    <text evidence="1">Belongs to the peptidase S49 family.</text>
</comment>
<evidence type="ECO:0000256" key="2">
    <source>
        <dbReference type="ARBA" id="ARBA00022670"/>
    </source>
</evidence>
<keyword evidence="5" id="KW-1133">Transmembrane helix</keyword>
<dbReference type="InterPro" id="IPR004635">
    <property type="entry name" value="Pept_S49_SppA"/>
</dbReference>
<dbReference type="GO" id="GO:0008236">
    <property type="term" value="F:serine-type peptidase activity"/>
    <property type="evidence" value="ECO:0007669"/>
    <property type="project" value="UniProtKB-KW"/>
</dbReference>
<dbReference type="PANTHER" id="PTHR42987:SF6">
    <property type="entry name" value="PROTEINASE IV"/>
    <property type="match status" value="1"/>
</dbReference>
<keyword evidence="4" id="KW-0720">Serine protease</keyword>
<evidence type="ECO:0000313" key="8">
    <source>
        <dbReference type="Proteomes" id="UP000184485"/>
    </source>
</evidence>
<dbReference type="OrthoDB" id="9764363at2"/>
<dbReference type="AlphaFoldDB" id="A0A1M5D8N8"/>
<dbReference type="Pfam" id="PF01343">
    <property type="entry name" value="Peptidase_S49"/>
    <property type="match status" value="1"/>
</dbReference>
<dbReference type="Proteomes" id="UP000184485">
    <property type="component" value="Unassembled WGS sequence"/>
</dbReference>
<proteinExistence type="inferred from homology"/>
<evidence type="ECO:0000256" key="1">
    <source>
        <dbReference type="ARBA" id="ARBA00008683"/>
    </source>
</evidence>
<dbReference type="Gene3D" id="6.20.330.10">
    <property type="match status" value="1"/>
</dbReference>
<gene>
    <name evidence="7" type="ORF">SAMN02745157_2600</name>
</gene>
<dbReference type="InterPro" id="IPR047272">
    <property type="entry name" value="S49_SppA_C"/>
</dbReference>
<sequence length="332" mass="35387">MALTADDIIERRRLRRKLIFWRVLGVVAFLVAVAVAGVLAVGPDRIGARSSPHVARISIDGFISDDRAELELIDRLAKSDAVRAVIVSIDSGGGATVGGESLYDALRQLSAKKPTVASIKTLGASAAYMTAIATDQIFAYRTSITGSIGVLFQSPEVSEAMAKLGIKLTEVKSSPLKAAPSPFTPPSPESLEVVKSLIDDSYNWFVDIVAERRRLDRPTALKLADGRVYSGQQAKAAGLIDGIGGEGEARDWLSKEKGIDPALSVIEWKKEEPSRGISFADVAVRLVARQLGFAPDALDAGGIAPWLPRLNLDGLLSVWQAPQEFNAGGSAR</sequence>
<keyword evidence="2 7" id="KW-0645">Protease</keyword>
<dbReference type="GO" id="GO:0006508">
    <property type="term" value="P:proteolysis"/>
    <property type="evidence" value="ECO:0007669"/>
    <property type="project" value="UniProtKB-KW"/>
</dbReference>
<evidence type="ECO:0000256" key="5">
    <source>
        <dbReference type="SAM" id="Phobius"/>
    </source>
</evidence>
<dbReference type="PANTHER" id="PTHR42987">
    <property type="entry name" value="PEPTIDASE S49"/>
    <property type="match status" value="1"/>
</dbReference>
<evidence type="ECO:0000256" key="4">
    <source>
        <dbReference type="ARBA" id="ARBA00022825"/>
    </source>
</evidence>
<dbReference type="InterPro" id="IPR002142">
    <property type="entry name" value="Peptidase_S49"/>
</dbReference>
<dbReference type="STRING" id="1122133.SAMN02745157_2600"/>
<dbReference type="InterPro" id="IPR029045">
    <property type="entry name" value="ClpP/crotonase-like_dom_sf"/>
</dbReference>
<feature type="domain" description="Peptidase S49" evidence="6">
    <location>
        <begin position="108"/>
        <end position="259"/>
    </location>
</feature>
<dbReference type="SUPFAM" id="SSF52096">
    <property type="entry name" value="ClpP/crotonase"/>
    <property type="match status" value="1"/>
</dbReference>
<dbReference type="CDD" id="cd07023">
    <property type="entry name" value="S49_Sppa_N_C"/>
    <property type="match status" value="1"/>
</dbReference>
<keyword evidence="5" id="KW-0812">Transmembrane</keyword>